<dbReference type="PROSITE" id="PS00463">
    <property type="entry name" value="ZN2_CY6_FUNGAL_1"/>
    <property type="match status" value="1"/>
</dbReference>
<dbReference type="GO" id="GO:0045944">
    <property type="term" value="P:positive regulation of transcription by RNA polymerase II"/>
    <property type="evidence" value="ECO:0007669"/>
    <property type="project" value="TreeGrafter"/>
</dbReference>
<evidence type="ECO:0000256" key="1">
    <source>
        <dbReference type="ARBA" id="ARBA00004123"/>
    </source>
</evidence>
<dbReference type="InterPro" id="IPR001138">
    <property type="entry name" value="Zn2Cys6_DnaBD"/>
</dbReference>
<keyword evidence="2" id="KW-0539">Nucleus</keyword>
<dbReference type="SUPFAM" id="SSF57701">
    <property type="entry name" value="Zn2/Cys6 DNA-binding domain"/>
    <property type="match status" value="1"/>
</dbReference>
<dbReference type="InterPro" id="IPR036864">
    <property type="entry name" value="Zn2-C6_fun-type_DNA-bd_sf"/>
</dbReference>
<dbReference type="InterPro" id="IPR021858">
    <property type="entry name" value="Fun_TF"/>
</dbReference>
<dbReference type="EMBL" id="CVQH01012225">
    <property type="protein sequence ID" value="CRK21133.1"/>
    <property type="molecule type" value="Genomic_DNA"/>
</dbReference>
<evidence type="ECO:0000256" key="2">
    <source>
        <dbReference type="ARBA" id="ARBA00023242"/>
    </source>
</evidence>
<dbReference type="GO" id="GO:0008270">
    <property type="term" value="F:zinc ion binding"/>
    <property type="evidence" value="ECO:0007669"/>
    <property type="project" value="InterPro"/>
</dbReference>
<evidence type="ECO:0000259" key="4">
    <source>
        <dbReference type="PROSITE" id="PS50048"/>
    </source>
</evidence>
<organism evidence="5 6">
    <name type="scientific">Verticillium longisporum</name>
    <name type="common">Verticillium dahliae var. longisporum</name>
    <dbReference type="NCBI Taxonomy" id="100787"/>
    <lineage>
        <taxon>Eukaryota</taxon>
        <taxon>Fungi</taxon>
        <taxon>Dikarya</taxon>
        <taxon>Ascomycota</taxon>
        <taxon>Pezizomycotina</taxon>
        <taxon>Sordariomycetes</taxon>
        <taxon>Hypocreomycetidae</taxon>
        <taxon>Glomerellales</taxon>
        <taxon>Plectosphaerellaceae</taxon>
        <taxon>Verticillium</taxon>
    </lineage>
</organism>
<feature type="domain" description="Zn(2)-C6 fungal-type" evidence="4">
    <location>
        <begin position="11"/>
        <end position="40"/>
    </location>
</feature>
<dbReference type="GO" id="GO:0000976">
    <property type="term" value="F:transcription cis-regulatory region binding"/>
    <property type="evidence" value="ECO:0007669"/>
    <property type="project" value="TreeGrafter"/>
</dbReference>
<keyword evidence="6" id="KW-1185">Reference proteome</keyword>
<reference evidence="5 6" key="1">
    <citation type="submission" date="2015-05" db="EMBL/GenBank/DDBJ databases">
        <authorList>
            <person name="Wang D.B."/>
            <person name="Wang M."/>
        </authorList>
    </citation>
    <scope>NUCLEOTIDE SEQUENCE [LARGE SCALE GENOMIC DNA]</scope>
    <source>
        <strain evidence="5">VL1</strain>
    </source>
</reference>
<accession>A0A0G4LGG8</accession>
<dbReference type="GO" id="GO:0005634">
    <property type="term" value="C:nucleus"/>
    <property type="evidence" value="ECO:0007669"/>
    <property type="project" value="UniProtKB-SubCell"/>
</dbReference>
<dbReference type="AlphaFoldDB" id="A0A0G4LGG8"/>
<evidence type="ECO:0000256" key="3">
    <source>
        <dbReference type="SAM" id="MobiDB-lite"/>
    </source>
</evidence>
<evidence type="ECO:0000313" key="5">
    <source>
        <dbReference type="EMBL" id="CRK21133.1"/>
    </source>
</evidence>
<dbReference type="CDD" id="cd00067">
    <property type="entry name" value="GAL4"/>
    <property type="match status" value="1"/>
</dbReference>
<name>A0A0G4LGG8_VERLO</name>
<dbReference type="PROSITE" id="PS50048">
    <property type="entry name" value="ZN2_CY6_FUNGAL_2"/>
    <property type="match status" value="1"/>
</dbReference>
<sequence>MTRSLARRNDGCYECCKRRLRCDKTEPSCLKCQKKGIQCSGQGLRCRFSSHMATATSPASRAKKKSASQTSQSPVPSNPSSSSSTPYTASSPLTLGSLLDPASQETMALVPVHASTLDPASFSSLARRDFMPLRAAPDEPLHPQARMLMSHFCDHIAPVMVVLDFAGNGYRDVILPLAMQDDVLRRAISVVAAFHLAQKAPHLQQTALAGHQAIVQKLRRDSLMLRPDQLFTPYTWATIVVLLVGETITGADNFVYLLEMLTCLRQSPEAIAALPLALRDFFVQQVKMFELFGFPLSDETKGLDVLQKPPDNYMDFIAYPSLSPGSELQSNMQIMRGAIRDACELYRRRALSSPSTEDSVSLVEWLRQRVLPLNAHTPGAHALVWPYFIAAAESSLPEHREFFSGRLKDLRQFTGFGSITTALQALETIWAMQGIKRWTEIMSKDFHVLVM</sequence>
<dbReference type="PANTHER" id="PTHR37534:SF17">
    <property type="entry name" value="ZN(2)-C6 FUNGAL-TYPE DOMAIN-CONTAINING PROTEIN"/>
    <property type="match status" value="1"/>
</dbReference>
<dbReference type="GO" id="GO:0000981">
    <property type="term" value="F:DNA-binding transcription factor activity, RNA polymerase II-specific"/>
    <property type="evidence" value="ECO:0007669"/>
    <property type="project" value="InterPro"/>
</dbReference>
<dbReference type="STRING" id="100787.A0A0G4LGG8"/>
<dbReference type="Pfam" id="PF11951">
    <property type="entry name" value="Fungal_trans_2"/>
    <property type="match status" value="2"/>
</dbReference>
<feature type="region of interest" description="Disordered" evidence="3">
    <location>
        <begin position="55"/>
        <end position="89"/>
    </location>
</feature>
<gene>
    <name evidence="5" type="ORF">BN1708_013009</name>
</gene>
<proteinExistence type="predicted"/>
<dbReference type="Proteomes" id="UP000044602">
    <property type="component" value="Unassembled WGS sequence"/>
</dbReference>
<feature type="compositionally biased region" description="Low complexity" evidence="3">
    <location>
        <begin position="67"/>
        <end position="89"/>
    </location>
</feature>
<comment type="subcellular location">
    <subcellularLocation>
        <location evidence="1">Nucleus</location>
    </subcellularLocation>
</comment>
<evidence type="ECO:0000313" key="6">
    <source>
        <dbReference type="Proteomes" id="UP000044602"/>
    </source>
</evidence>
<protein>
    <recommendedName>
        <fullName evidence="4">Zn(2)-C6 fungal-type domain-containing protein</fullName>
    </recommendedName>
</protein>
<dbReference type="PANTHER" id="PTHR37534">
    <property type="entry name" value="TRANSCRIPTIONAL ACTIVATOR PROTEIN UGA3"/>
    <property type="match status" value="1"/>
</dbReference>